<organism evidence="1 2">
    <name type="scientific">Camelus bactrianus</name>
    <name type="common">Bactrian camel</name>
    <dbReference type="NCBI Taxonomy" id="9837"/>
    <lineage>
        <taxon>Eukaryota</taxon>
        <taxon>Metazoa</taxon>
        <taxon>Chordata</taxon>
        <taxon>Craniata</taxon>
        <taxon>Vertebrata</taxon>
        <taxon>Euteleostomi</taxon>
        <taxon>Mammalia</taxon>
        <taxon>Eutheria</taxon>
        <taxon>Laurasiatheria</taxon>
        <taxon>Artiodactyla</taxon>
        <taxon>Tylopoda</taxon>
        <taxon>Camelidae</taxon>
        <taxon>Camelus</taxon>
    </lineage>
</organism>
<dbReference type="RefSeq" id="XP_074232478.1">
    <property type="nucleotide sequence ID" value="XM_074376377.1"/>
</dbReference>
<reference evidence="2" key="1">
    <citation type="submission" date="2025-08" db="UniProtKB">
        <authorList>
            <consortium name="RefSeq"/>
        </authorList>
    </citation>
    <scope>IDENTIFICATION</scope>
    <source>
        <tissue evidence="2">Blood</tissue>
    </source>
</reference>
<gene>
    <name evidence="2" type="primary">LOC105064996</name>
</gene>
<name>A0AC58RD59_CAMBA</name>
<evidence type="ECO:0000313" key="1">
    <source>
        <dbReference type="Proteomes" id="UP001732780"/>
    </source>
</evidence>
<proteinExistence type="predicted"/>
<sequence>MLAVVGSLARPSGRCSVPALSCWVPSYFSSLISSKGGAQRATRLGPRACPSWAIYSTWTLRRGTCCFSGIGHVQWPGVEGAKKVCPDDTEELWFRKEELRGTHSGRGPLPHPGSRGGGRTAFRPDFKIKHAVSIIICSIMSGERFDYKDDQFQELLRLLDEFIHLQMSIFRQLQDVFPRIMKFLSGSH</sequence>
<protein>
    <submittedName>
        <fullName evidence="2">Cytochrome P450 2H2-like</fullName>
    </submittedName>
</protein>
<dbReference type="Proteomes" id="UP001732780">
    <property type="component" value="Chromosome 13"/>
</dbReference>
<accession>A0AC58RD59</accession>
<evidence type="ECO:0000313" key="2">
    <source>
        <dbReference type="RefSeq" id="XP_074232478.1"/>
    </source>
</evidence>
<keyword evidence="1" id="KW-1185">Reference proteome</keyword>